<dbReference type="SMART" id="SM01057">
    <property type="entry name" value="Carb_anhydrase"/>
    <property type="match status" value="1"/>
</dbReference>
<dbReference type="RefSeq" id="WP_093169817.1">
    <property type="nucleotide sequence ID" value="NZ_FNCN01000006.1"/>
</dbReference>
<keyword evidence="4" id="KW-0862">Zinc</keyword>
<dbReference type="EC" id="4.2.1.1" evidence="2"/>
<comment type="similarity">
    <text evidence="1">Belongs to the alpha-carbonic anhydrase family.</text>
</comment>
<dbReference type="GO" id="GO:0004089">
    <property type="term" value="F:carbonate dehydratase activity"/>
    <property type="evidence" value="ECO:0007669"/>
    <property type="project" value="UniProtKB-EC"/>
</dbReference>
<dbReference type="InterPro" id="IPR041891">
    <property type="entry name" value="Alpha_CA_prokaryot-like"/>
</dbReference>
<dbReference type="EMBL" id="FNCN01000006">
    <property type="protein sequence ID" value="SDG65473.1"/>
    <property type="molecule type" value="Genomic_DNA"/>
</dbReference>
<proteinExistence type="inferred from homology"/>
<keyword evidence="10" id="KW-1185">Reference proteome</keyword>
<accession>A0A1G7W0L5</accession>
<evidence type="ECO:0000256" key="7">
    <source>
        <dbReference type="SAM" id="SignalP"/>
    </source>
</evidence>
<gene>
    <name evidence="9" type="ORF">SAMN05421505_106141</name>
</gene>
<reference evidence="9 10" key="1">
    <citation type="submission" date="2016-10" db="EMBL/GenBank/DDBJ databases">
        <authorList>
            <person name="de Groot N.N."/>
        </authorList>
    </citation>
    <scope>NUCLEOTIDE SEQUENCE [LARGE SCALE GENOMIC DNA]</scope>
    <source>
        <strain evidence="9 10">CPCC 201354</strain>
    </source>
</reference>
<organism evidence="9 10">
    <name type="scientific">Sinosporangium album</name>
    <dbReference type="NCBI Taxonomy" id="504805"/>
    <lineage>
        <taxon>Bacteria</taxon>
        <taxon>Bacillati</taxon>
        <taxon>Actinomycetota</taxon>
        <taxon>Actinomycetes</taxon>
        <taxon>Streptosporangiales</taxon>
        <taxon>Streptosporangiaceae</taxon>
        <taxon>Sinosporangium</taxon>
    </lineage>
</organism>
<feature type="signal peptide" evidence="7">
    <location>
        <begin position="1"/>
        <end position="23"/>
    </location>
</feature>
<keyword evidence="7" id="KW-0732">Signal</keyword>
<dbReference type="PANTHER" id="PTHR18952:SF265">
    <property type="entry name" value="CARBONIC ANHYDRASE"/>
    <property type="match status" value="1"/>
</dbReference>
<evidence type="ECO:0000256" key="5">
    <source>
        <dbReference type="ARBA" id="ARBA00023239"/>
    </source>
</evidence>
<sequence length="253" mass="27050">MKFRRTRLLGAALITMAVSASLAPVSGATASTPAESPIDIVTVSSTPDTRDLAPSYNIATQTVTMEYKSKGSCTARQADEDIHGKANGTATWDKSIQFDGVDYVFQEIHYHATAEHEVSGANRGAEAHLVHKNAAGDYLVLAVHLTDGGATGSEHDKLITSSPPTECGGSANRTGVSLRGLLPTDVDRSWRYVGSLTTPLGGPYLQPVQWVVFKDTMTVQTSTWNALRGIWSGLTNHNSKPHTADTPVITQYP</sequence>
<dbReference type="PROSITE" id="PS51144">
    <property type="entry name" value="ALPHA_CA_2"/>
    <property type="match status" value="1"/>
</dbReference>
<protein>
    <recommendedName>
        <fullName evidence="2">carbonic anhydrase</fullName>
        <ecNumber evidence="2">4.2.1.1</ecNumber>
    </recommendedName>
</protein>
<dbReference type="AlphaFoldDB" id="A0A1G7W0L5"/>
<dbReference type="Gene3D" id="3.10.200.10">
    <property type="entry name" value="Alpha carbonic anhydrase"/>
    <property type="match status" value="1"/>
</dbReference>
<dbReference type="OrthoDB" id="5327615at2"/>
<name>A0A1G7W0L5_9ACTN</name>
<dbReference type="PANTHER" id="PTHR18952">
    <property type="entry name" value="CARBONIC ANHYDRASE"/>
    <property type="match status" value="1"/>
</dbReference>
<comment type="catalytic activity">
    <reaction evidence="6">
        <text>hydrogencarbonate + H(+) = CO2 + H2O</text>
        <dbReference type="Rhea" id="RHEA:10748"/>
        <dbReference type="ChEBI" id="CHEBI:15377"/>
        <dbReference type="ChEBI" id="CHEBI:15378"/>
        <dbReference type="ChEBI" id="CHEBI:16526"/>
        <dbReference type="ChEBI" id="CHEBI:17544"/>
        <dbReference type="EC" id="4.2.1.1"/>
    </reaction>
</comment>
<evidence type="ECO:0000313" key="9">
    <source>
        <dbReference type="EMBL" id="SDG65473.1"/>
    </source>
</evidence>
<evidence type="ECO:0000313" key="10">
    <source>
        <dbReference type="Proteomes" id="UP000198923"/>
    </source>
</evidence>
<dbReference type="InterPro" id="IPR036398">
    <property type="entry name" value="CA_dom_sf"/>
</dbReference>
<evidence type="ECO:0000256" key="1">
    <source>
        <dbReference type="ARBA" id="ARBA00010718"/>
    </source>
</evidence>
<keyword evidence="5" id="KW-0456">Lyase</keyword>
<evidence type="ECO:0000256" key="2">
    <source>
        <dbReference type="ARBA" id="ARBA00012925"/>
    </source>
</evidence>
<evidence type="ECO:0000256" key="4">
    <source>
        <dbReference type="ARBA" id="ARBA00022833"/>
    </source>
</evidence>
<evidence type="ECO:0000256" key="6">
    <source>
        <dbReference type="ARBA" id="ARBA00048348"/>
    </source>
</evidence>
<evidence type="ECO:0000259" key="8">
    <source>
        <dbReference type="PROSITE" id="PS51144"/>
    </source>
</evidence>
<evidence type="ECO:0000256" key="3">
    <source>
        <dbReference type="ARBA" id="ARBA00022723"/>
    </source>
</evidence>
<dbReference type="STRING" id="504805.SAMN05421505_106141"/>
<dbReference type="InterPro" id="IPR001148">
    <property type="entry name" value="CA_dom"/>
</dbReference>
<dbReference type="SUPFAM" id="SSF51069">
    <property type="entry name" value="Carbonic anhydrase"/>
    <property type="match status" value="1"/>
</dbReference>
<dbReference type="Pfam" id="PF00194">
    <property type="entry name" value="Carb_anhydrase"/>
    <property type="match status" value="1"/>
</dbReference>
<keyword evidence="3" id="KW-0479">Metal-binding</keyword>
<dbReference type="Proteomes" id="UP000198923">
    <property type="component" value="Unassembled WGS sequence"/>
</dbReference>
<feature type="chain" id="PRO_5038500135" description="carbonic anhydrase" evidence="7">
    <location>
        <begin position="24"/>
        <end position="253"/>
    </location>
</feature>
<dbReference type="InterPro" id="IPR023561">
    <property type="entry name" value="Carbonic_anhydrase_a-class"/>
</dbReference>
<feature type="domain" description="Alpha-carbonic anhydrase" evidence="8">
    <location>
        <begin position="14"/>
        <end position="253"/>
    </location>
</feature>
<dbReference type="CDD" id="cd03124">
    <property type="entry name" value="alpha_CA_prokaryotic_like"/>
    <property type="match status" value="1"/>
</dbReference>
<dbReference type="GO" id="GO:0008270">
    <property type="term" value="F:zinc ion binding"/>
    <property type="evidence" value="ECO:0007669"/>
    <property type="project" value="InterPro"/>
</dbReference>